<dbReference type="AlphaFoldDB" id="X1IV66"/>
<protein>
    <submittedName>
        <fullName evidence="1">Uncharacterized protein</fullName>
    </submittedName>
</protein>
<sequence length="126" mass="15460">MKILTDKEDFEYQHKKIRIKYVATHYYIPLILSESRDEKVDYIKHIIKVPSEVTFVNDLENYLAKGNNKFKEFDWWFFSKLDESLDEVYIPYYNPNINRISFFYPDFIFWLKRGNDYFIVFVDPKG</sequence>
<gene>
    <name evidence="1" type="ORF">S03H2_57999</name>
</gene>
<name>X1IV66_9ZZZZ</name>
<organism evidence="1">
    <name type="scientific">marine sediment metagenome</name>
    <dbReference type="NCBI Taxonomy" id="412755"/>
    <lineage>
        <taxon>unclassified sequences</taxon>
        <taxon>metagenomes</taxon>
        <taxon>ecological metagenomes</taxon>
    </lineage>
</organism>
<accession>X1IV66</accession>
<reference evidence="1" key="1">
    <citation type="journal article" date="2014" name="Front. Microbiol.">
        <title>High frequency of phylogenetically diverse reductive dehalogenase-homologous genes in deep subseafloor sedimentary metagenomes.</title>
        <authorList>
            <person name="Kawai M."/>
            <person name="Futagami T."/>
            <person name="Toyoda A."/>
            <person name="Takaki Y."/>
            <person name="Nishi S."/>
            <person name="Hori S."/>
            <person name="Arai W."/>
            <person name="Tsubouchi T."/>
            <person name="Morono Y."/>
            <person name="Uchiyama I."/>
            <person name="Ito T."/>
            <person name="Fujiyama A."/>
            <person name="Inagaki F."/>
            <person name="Takami H."/>
        </authorList>
    </citation>
    <scope>NUCLEOTIDE SEQUENCE</scope>
    <source>
        <strain evidence="1">Expedition CK06-06</strain>
    </source>
</reference>
<feature type="non-terminal residue" evidence="1">
    <location>
        <position position="126"/>
    </location>
</feature>
<dbReference type="EMBL" id="BARU01037202">
    <property type="protein sequence ID" value="GAH85597.1"/>
    <property type="molecule type" value="Genomic_DNA"/>
</dbReference>
<comment type="caution">
    <text evidence="1">The sequence shown here is derived from an EMBL/GenBank/DDBJ whole genome shotgun (WGS) entry which is preliminary data.</text>
</comment>
<proteinExistence type="predicted"/>
<evidence type="ECO:0000313" key="1">
    <source>
        <dbReference type="EMBL" id="GAH85597.1"/>
    </source>
</evidence>